<dbReference type="SMART" id="SM00470">
    <property type="entry name" value="ParB"/>
    <property type="match status" value="1"/>
</dbReference>
<evidence type="ECO:0000313" key="3">
    <source>
        <dbReference type="Proteomes" id="UP001652397"/>
    </source>
</evidence>
<accession>A0ABT2U6A8</accession>
<dbReference type="Gene3D" id="3.90.1530.30">
    <property type="match status" value="1"/>
</dbReference>
<dbReference type="Gene3D" id="1.10.10.2830">
    <property type="match status" value="1"/>
</dbReference>
<dbReference type="PANTHER" id="PTHR33375:SF1">
    <property type="entry name" value="CHROMOSOME-PARTITIONING PROTEIN PARB-RELATED"/>
    <property type="match status" value="1"/>
</dbReference>
<dbReference type="InterPro" id="IPR003115">
    <property type="entry name" value="ParB_N"/>
</dbReference>
<sequence length="325" mass="36977">MSRRDLSAVLRKRAEQSSALANLQTPEQAIDQAYDMLFGDVPAAPIPKRKQTVALEQLFPFRTANIGFRPYSEENLRALADDIAANGLLERIKVRPIQEGYEILSGHNRVNACRLLGWREIEADVEQVDDDRAIVIATVTNLQRRQGLLPSERGWAYRALLEAHRHQGKRNDLICAQNEHRSKTRDKVAAFFGVDRNKVQREIRLTYLIAPLLEAVDARKLNLMCGVALSYYDEQGQRLVWERLRTGEKLTGAVMQQVKQLSPPPALAPDILDAAWSDAAVPHQAKKLVFEGERFAPYLVRVKDEQELEDLFLEFLQNRFAEAIN</sequence>
<dbReference type="SUPFAM" id="SSF110849">
    <property type="entry name" value="ParB/Sulfiredoxin"/>
    <property type="match status" value="1"/>
</dbReference>
<dbReference type="InterPro" id="IPR036086">
    <property type="entry name" value="ParB/Sulfiredoxin_sf"/>
</dbReference>
<gene>
    <name evidence="2" type="ORF">OCV66_13805</name>
</gene>
<dbReference type="EMBL" id="JAOQJE010000016">
    <property type="protein sequence ID" value="MCU6790154.1"/>
    <property type="molecule type" value="Genomic_DNA"/>
</dbReference>
<protein>
    <submittedName>
        <fullName evidence="2">ParB/RepB/Spo0J family partition protein</fullName>
    </submittedName>
</protein>
<comment type="caution">
    <text evidence="2">The sequence shown here is derived from an EMBL/GenBank/DDBJ whole genome shotgun (WGS) entry which is preliminary data.</text>
</comment>
<dbReference type="Proteomes" id="UP001652397">
    <property type="component" value="Unassembled WGS sequence"/>
</dbReference>
<dbReference type="Pfam" id="PF02195">
    <property type="entry name" value="ParB_N"/>
    <property type="match status" value="1"/>
</dbReference>
<reference evidence="2 3" key="1">
    <citation type="journal article" date="2021" name="ISME Commun">
        <title>Automated analysis of genomic sequences facilitates high-throughput and comprehensive description of bacteria.</title>
        <authorList>
            <person name="Hitch T.C.A."/>
        </authorList>
    </citation>
    <scope>NUCLEOTIDE SEQUENCE [LARGE SCALE GENOMIC DNA]</scope>
    <source>
        <strain evidence="2 3">Sanger_34</strain>
    </source>
</reference>
<name>A0ABT2U6A8_9FIRM</name>
<dbReference type="RefSeq" id="WP_262564717.1">
    <property type="nucleotide sequence ID" value="NZ_JAOQJE010000016.1"/>
</dbReference>
<feature type="domain" description="ParB-like N-terminal" evidence="1">
    <location>
        <begin position="56"/>
        <end position="142"/>
    </location>
</feature>
<keyword evidence="3" id="KW-1185">Reference proteome</keyword>
<evidence type="ECO:0000313" key="2">
    <source>
        <dbReference type="EMBL" id="MCU6790154.1"/>
    </source>
</evidence>
<dbReference type="InterPro" id="IPR050336">
    <property type="entry name" value="Chromosome_partition/occlusion"/>
</dbReference>
<organism evidence="2 3">
    <name type="scientific">Agathobaculum ammoniilyticum</name>
    <dbReference type="NCBI Taxonomy" id="2981778"/>
    <lineage>
        <taxon>Bacteria</taxon>
        <taxon>Bacillati</taxon>
        <taxon>Bacillota</taxon>
        <taxon>Clostridia</taxon>
        <taxon>Eubacteriales</taxon>
        <taxon>Butyricicoccaceae</taxon>
        <taxon>Agathobaculum</taxon>
    </lineage>
</organism>
<dbReference type="PANTHER" id="PTHR33375">
    <property type="entry name" value="CHROMOSOME-PARTITIONING PROTEIN PARB-RELATED"/>
    <property type="match status" value="1"/>
</dbReference>
<proteinExistence type="predicted"/>
<dbReference type="SUPFAM" id="SSF109709">
    <property type="entry name" value="KorB DNA-binding domain-like"/>
    <property type="match status" value="1"/>
</dbReference>
<evidence type="ECO:0000259" key="1">
    <source>
        <dbReference type="SMART" id="SM00470"/>
    </source>
</evidence>